<dbReference type="eggNOG" id="ENOG5032Q81">
    <property type="taxonomic scope" value="Bacteria"/>
</dbReference>
<evidence type="ECO:0000313" key="1">
    <source>
        <dbReference type="EMBL" id="AFL78489.1"/>
    </source>
</evidence>
<reference evidence="2" key="1">
    <citation type="journal article" date="2013" name="Stand. Genomic Sci.">
        <title>Complete genome sequence of the bile-resistant pigment-producing anaerobe Alistipes finegoldii type strain (AHN2437(T)).</title>
        <authorList>
            <person name="Mavromatis K."/>
            <person name="Stackebrandt E."/>
            <person name="Munk C."/>
            <person name="Lapidus A."/>
            <person name="Nolan M."/>
            <person name="Lucas S."/>
            <person name="Hammon N."/>
            <person name="Deshpande S."/>
            <person name="Cheng J.F."/>
            <person name="Tapia R."/>
            <person name="Goodwin L.A."/>
            <person name="Pitluck S."/>
            <person name="Liolios K."/>
            <person name="Pagani I."/>
            <person name="Ivanova N."/>
            <person name="Mikhailova N."/>
            <person name="Huntemann M."/>
            <person name="Pati A."/>
            <person name="Chen A."/>
            <person name="Palaniappan K."/>
            <person name="Land M."/>
            <person name="Hauser L."/>
            <person name="Rohde M."/>
            <person name="Gronow S."/>
            <person name="Goker M."/>
            <person name="Detter J.C."/>
            <person name="Bristow J."/>
            <person name="Eisen J.A."/>
            <person name="Markowitz V."/>
            <person name="Hugenholtz P."/>
            <person name="Kyrpides N.C."/>
            <person name="Klenk H.P."/>
            <person name="Woyke T."/>
        </authorList>
    </citation>
    <scope>NUCLEOTIDE SEQUENCE</scope>
    <source>
        <strain evidence="2">DSM 17242 / JCM 16770 / AHN 2437 / CCUG 46020 / CIP 107999</strain>
    </source>
</reference>
<dbReference type="Proteomes" id="UP000006052">
    <property type="component" value="Chromosome"/>
</dbReference>
<accession>I3YNC1</accession>
<dbReference type="PATRIC" id="fig|679935.3.peg.2121"/>
<gene>
    <name evidence="1" type="ordered locus">Alfi_2205</name>
</gene>
<proteinExistence type="predicted"/>
<dbReference type="HOGENOM" id="CLU_965202_0_0_10"/>
<dbReference type="EMBL" id="CP003274">
    <property type="protein sequence ID" value="AFL78489.1"/>
    <property type="molecule type" value="Genomic_DNA"/>
</dbReference>
<protein>
    <submittedName>
        <fullName evidence="1">Uncharacterized protein</fullName>
    </submittedName>
</protein>
<dbReference type="KEGG" id="afd:Alfi_2205"/>
<dbReference type="STRING" id="679935.Alfi_2205"/>
<dbReference type="AlphaFoldDB" id="I3YNC1"/>
<evidence type="ECO:0000313" key="2">
    <source>
        <dbReference type="Proteomes" id="UP000006052"/>
    </source>
</evidence>
<organism evidence="1 2">
    <name type="scientific">Alistipes finegoldii (strain DSM 17242 / JCM 16770 / CCUG 46020 / CIP 107999 / KCTC 15236 / AHN 2437)</name>
    <dbReference type="NCBI Taxonomy" id="679935"/>
    <lineage>
        <taxon>Bacteria</taxon>
        <taxon>Pseudomonadati</taxon>
        <taxon>Bacteroidota</taxon>
        <taxon>Bacteroidia</taxon>
        <taxon>Bacteroidales</taxon>
        <taxon>Rikenellaceae</taxon>
        <taxon>Alistipes</taxon>
    </lineage>
</organism>
<name>I3YNC1_ALIFI</name>
<sequence length="288" mass="33812">MIVLLQLEFSAEIEQADHDPKYSYRIFQRKTGNPIYQACRFSDMFRFFNIGPSMKIEDIDIRIQWGRKIVMPAMIDTPRIRERSRLKLVRFYIESGYGPEGIAQYKNQLFETEIRKIFSDLGFEITRKTPEYSLSATKGHTNLYCHPTHIMGLCDASSIETIRQNLSASQTFILTSSETIHEIYDITPEQEMKYYHQFFNGFVHLVLIGIFRTKRRNLYKSKDMMYDIGRTIKIRTLRAEQGYKFGLLAEKFVEEIYQKMVENGVLIESPCHRKCRASTSKDKITAKS</sequence>